<protein>
    <submittedName>
        <fullName evidence="1">Uncharacterized protein</fullName>
    </submittedName>
</protein>
<gene>
    <name evidence="1" type="ORF">P0O15_02730</name>
</gene>
<accession>A0ABT5X5W4</accession>
<reference evidence="1 2" key="1">
    <citation type="submission" date="2023-03" db="EMBL/GenBank/DDBJ databases">
        <title>WGS of Methanotrichaceae archaeon Mx.</title>
        <authorList>
            <person name="Sorokin D.Y."/>
            <person name="Merkel A.Y."/>
        </authorList>
    </citation>
    <scope>NUCLEOTIDE SEQUENCE [LARGE SCALE GENOMIC DNA]</scope>
    <source>
        <strain evidence="1 2">Mx</strain>
    </source>
</reference>
<name>A0ABT5X5W4_9EURY</name>
<organism evidence="1 2">
    <name type="scientific">Candidatus Methanocrinis natronophilus</name>
    <dbReference type="NCBI Taxonomy" id="3033396"/>
    <lineage>
        <taxon>Archaea</taxon>
        <taxon>Methanobacteriati</taxon>
        <taxon>Methanobacteriota</taxon>
        <taxon>Stenosarchaea group</taxon>
        <taxon>Methanomicrobia</taxon>
        <taxon>Methanotrichales</taxon>
        <taxon>Methanotrichaceae</taxon>
        <taxon>Methanocrinis</taxon>
    </lineage>
</organism>
<dbReference type="Proteomes" id="UP001220010">
    <property type="component" value="Unassembled WGS sequence"/>
</dbReference>
<evidence type="ECO:0000313" key="2">
    <source>
        <dbReference type="Proteomes" id="UP001220010"/>
    </source>
</evidence>
<dbReference type="EMBL" id="JARFPK010000007">
    <property type="protein sequence ID" value="MDF0590093.1"/>
    <property type="molecule type" value="Genomic_DNA"/>
</dbReference>
<comment type="caution">
    <text evidence="1">The sequence shown here is derived from an EMBL/GenBank/DDBJ whole genome shotgun (WGS) entry which is preliminary data.</text>
</comment>
<keyword evidence="2" id="KW-1185">Reference proteome</keyword>
<proteinExistence type="predicted"/>
<evidence type="ECO:0000313" key="1">
    <source>
        <dbReference type="EMBL" id="MDF0590093.1"/>
    </source>
</evidence>
<sequence length="59" mass="6503">MTVPLPLVEVTAPRPEDLRRLARKAGLQLHLDRSLFQGMVSGSRRAASNSFLISCQPIT</sequence>